<reference evidence="3" key="1">
    <citation type="submission" date="2021-02" db="EMBL/GenBank/DDBJ databases">
        <authorList>
            <person name="Nowell W R."/>
        </authorList>
    </citation>
    <scope>NUCLEOTIDE SEQUENCE</scope>
</reference>
<dbReference type="GO" id="GO:0010181">
    <property type="term" value="F:FMN binding"/>
    <property type="evidence" value="ECO:0007669"/>
    <property type="project" value="InterPro"/>
</dbReference>
<evidence type="ECO:0000256" key="1">
    <source>
        <dbReference type="ARBA" id="ARBA00006961"/>
    </source>
</evidence>
<dbReference type="PANTHER" id="PTHR30546">
    <property type="entry name" value="FLAVODOXIN-RELATED PROTEIN WRBA-RELATED"/>
    <property type="match status" value="1"/>
</dbReference>
<evidence type="ECO:0000313" key="5">
    <source>
        <dbReference type="EMBL" id="CAF3602039.1"/>
    </source>
</evidence>
<protein>
    <recommendedName>
        <fullName evidence="2">Flavodoxin-like domain-containing protein</fullName>
    </recommendedName>
</protein>
<dbReference type="EMBL" id="CAJNOG010000046">
    <property type="protein sequence ID" value="CAF0837570.1"/>
    <property type="molecule type" value="Genomic_DNA"/>
</dbReference>
<dbReference type="PROSITE" id="PS50902">
    <property type="entry name" value="FLAVODOXIN_LIKE"/>
    <property type="match status" value="1"/>
</dbReference>
<dbReference type="InterPro" id="IPR005025">
    <property type="entry name" value="FMN_Rdtase-like_dom"/>
</dbReference>
<dbReference type="NCBIfam" id="TIGR01755">
    <property type="entry name" value="flav_wrbA"/>
    <property type="match status" value="1"/>
</dbReference>
<evidence type="ECO:0000313" key="3">
    <source>
        <dbReference type="EMBL" id="CAF0837570.1"/>
    </source>
</evidence>
<dbReference type="SUPFAM" id="SSF52218">
    <property type="entry name" value="Flavoproteins"/>
    <property type="match status" value="1"/>
</dbReference>
<evidence type="ECO:0000259" key="2">
    <source>
        <dbReference type="PROSITE" id="PS50902"/>
    </source>
</evidence>
<dbReference type="EMBL" id="CAJNON010000060">
    <property type="protein sequence ID" value="CAF0893723.1"/>
    <property type="molecule type" value="Genomic_DNA"/>
</dbReference>
<dbReference type="OrthoDB" id="504689at2759"/>
<dbReference type="PANTHER" id="PTHR30546:SF23">
    <property type="entry name" value="FLAVOPROTEIN-LIKE PROTEIN YCP4-RELATED"/>
    <property type="match status" value="1"/>
</dbReference>
<dbReference type="GO" id="GO:0016020">
    <property type="term" value="C:membrane"/>
    <property type="evidence" value="ECO:0007669"/>
    <property type="project" value="TreeGrafter"/>
</dbReference>
<dbReference type="AlphaFoldDB" id="A0A813V5B2"/>
<dbReference type="InterPro" id="IPR010089">
    <property type="entry name" value="Flavoprotein_WrbA-like"/>
</dbReference>
<feature type="domain" description="Flavodoxin-like" evidence="2">
    <location>
        <begin position="13"/>
        <end position="211"/>
    </location>
</feature>
<organism evidence="3 7">
    <name type="scientific">Adineta steineri</name>
    <dbReference type="NCBI Taxonomy" id="433720"/>
    <lineage>
        <taxon>Eukaryota</taxon>
        <taxon>Metazoa</taxon>
        <taxon>Spiralia</taxon>
        <taxon>Gnathifera</taxon>
        <taxon>Rotifera</taxon>
        <taxon>Eurotatoria</taxon>
        <taxon>Bdelloidea</taxon>
        <taxon>Adinetida</taxon>
        <taxon>Adinetidae</taxon>
        <taxon>Adineta</taxon>
    </lineage>
</organism>
<dbReference type="Proteomes" id="UP000663891">
    <property type="component" value="Unassembled WGS sequence"/>
</dbReference>
<evidence type="ECO:0000313" key="7">
    <source>
        <dbReference type="Proteomes" id="UP000663845"/>
    </source>
</evidence>
<dbReference type="Proteomes" id="UP000663881">
    <property type="component" value="Unassembled WGS sequence"/>
</dbReference>
<comment type="similarity">
    <text evidence="1">Belongs to the WrbA family.</text>
</comment>
<dbReference type="Pfam" id="PF03358">
    <property type="entry name" value="FMN_red"/>
    <property type="match status" value="1"/>
</dbReference>
<accession>A0A813V5B2</accession>
<evidence type="ECO:0000313" key="4">
    <source>
        <dbReference type="EMBL" id="CAF0893723.1"/>
    </source>
</evidence>
<dbReference type="Proteomes" id="UP000663844">
    <property type="component" value="Unassembled WGS sequence"/>
</dbReference>
<dbReference type="InterPro" id="IPR008254">
    <property type="entry name" value="Flavodoxin/NO_synth"/>
</dbReference>
<comment type="caution">
    <text evidence="3">The sequence shown here is derived from an EMBL/GenBank/DDBJ whole genome shotgun (WGS) entry which is preliminary data.</text>
</comment>
<dbReference type="Proteomes" id="UP000663845">
    <property type="component" value="Unassembled WGS sequence"/>
</dbReference>
<dbReference type="FunFam" id="3.40.50.360:FF:000001">
    <property type="entry name" value="NAD(P)H dehydrogenase (Quinone) FQR1-like"/>
    <property type="match status" value="1"/>
</dbReference>
<dbReference type="GO" id="GO:0003955">
    <property type="term" value="F:NAD(P)H dehydrogenase (quinone) activity"/>
    <property type="evidence" value="ECO:0007669"/>
    <property type="project" value="InterPro"/>
</dbReference>
<dbReference type="NCBIfam" id="NF002999">
    <property type="entry name" value="PRK03767.1"/>
    <property type="match status" value="1"/>
</dbReference>
<dbReference type="Gene3D" id="3.40.50.360">
    <property type="match status" value="1"/>
</dbReference>
<gene>
    <name evidence="3" type="ORF">JYZ213_LOCUS7185</name>
    <name evidence="6" type="ORF">OKA104_LOCUS15037</name>
    <name evidence="5" type="ORF">OXD698_LOCUS6469</name>
    <name evidence="4" type="ORF">VCS650_LOCUS8920</name>
</gene>
<evidence type="ECO:0000313" key="6">
    <source>
        <dbReference type="EMBL" id="CAF3739992.1"/>
    </source>
</evidence>
<sequence>MASKAVSGNKARINIIYYSMYGHVATLAKSILKGVEAAGAEARLIQVPETLSKEVLTKMHAPEKDKNIPTLSFGGEGENTVTIEDALVNCDGIVFGFPTRFGGMPAQVKAVWDATGGLWMKGALIGKPISVFFSTGTQGGGQETTVLTSLTNFIHHGMLFVPIGYSSPLLGNMDEIHGGSAYGIGTFAGHDGSRKPSDLELKIAEHQGSHFTQVATALKIGRAAMPPKEADPPKA</sequence>
<name>A0A813V5B2_9BILA</name>
<dbReference type="EMBL" id="CAJOAY010000815">
    <property type="protein sequence ID" value="CAF3739992.1"/>
    <property type="molecule type" value="Genomic_DNA"/>
</dbReference>
<dbReference type="EMBL" id="CAJOAZ010000281">
    <property type="protein sequence ID" value="CAF3602039.1"/>
    <property type="molecule type" value="Genomic_DNA"/>
</dbReference>
<dbReference type="InterPro" id="IPR029039">
    <property type="entry name" value="Flavoprotein-like_sf"/>
</dbReference>
<proteinExistence type="inferred from homology"/>